<feature type="compositionally biased region" description="Basic and acidic residues" evidence="4">
    <location>
        <begin position="208"/>
        <end position="221"/>
    </location>
</feature>
<name>A0ABR2YZ60_9CHLO</name>
<evidence type="ECO:0000259" key="5">
    <source>
        <dbReference type="Pfam" id="PF07842"/>
    </source>
</evidence>
<sequence length="891" mass="95872">MKSRKFRRKVTDDADQGDDDHAPTIKPPASLANKQQREKDKEKKRSAAGKILLSFGDDEEAHGPVLERKTGKLKASGVQTSATTLAGLKTTTTQISGPGEYSAERLKELQKNTVQLPASKKPDKPASDSIFKLSGSFKSAAAPQDDRFEATAHVIQSNEEEDQEMLPPPPRPKSASNSTGSRGLQQPSATALPGPEDDDDDPFIPDADTIRKAKEKRERLRSAHLAPDYLPLGGTSALISKEGKDQDGAKAVGGSDSEEEAEEQMRISFLGDVKQGGRTSKGVLAGVADEVQQGNEEDEDDWAREQLRKGVGLSADQRPSTSGRDGGAMNGRALGSTSIAALAARPQTEAVASAGEEVLKALRQGLARLQATQSGTEKQLARTAVSLQNSMAAVASLEKDLSTAGEKFTFLQDMRAYIADLCDMLQHKSALVEELEDRMLEAREQRASSAAERSAADEEEEERPASAAVSAAMGVLGRGGKSIAAGAAAESAAGQAEEELAGPSGPVELDEFGRDVNLMKRKEAEVRTARRRQRSQRELERFSREQGGAEPRWGEETTDESDGEVAHYNGRRKEILDSAATVFADASEEFASLPALKARLEAWKAGHGSTYRDAYMSLSAAAVFAPFVRAELLQWDPLYAGPAGFDGQQWYGQLFDYGMAASAGPGDADEELVPKLVRELVLPLAHHALRGVWNPASRRQTRAAAALLADLLVYVPPDDPKMQDCLAEVRARLEEAVQRLRLPKWPRAAADAWRPAAVLLARRFGKALRLMRAVAAFEGTLARGPLCALAIERLLPQVLPYLQTAAADVPVALDRAERLAAALPAPWFAAGPPKTAQGLLDFLSGLARHLESHRSDKRNAPLAQRLVQMLTKLGDTARAGRLAAAFGPWKG</sequence>
<dbReference type="InterPro" id="IPR012890">
    <property type="entry name" value="GCFC2-like"/>
</dbReference>
<feature type="compositionally biased region" description="Basic and acidic residues" evidence="4">
    <location>
        <begin position="35"/>
        <end position="45"/>
    </location>
</feature>
<feature type="region of interest" description="Disordered" evidence="4">
    <location>
        <begin position="494"/>
        <end position="513"/>
    </location>
</feature>
<dbReference type="Pfam" id="PF15458">
    <property type="entry name" value="NTR2"/>
    <property type="match status" value="1"/>
</dbReference>
<reference evidence="6 7" key="1">
    <citation type="journal article" date="2024" name="Nat. Commun.">
        <title>Phylogenomics reveals the evolutionary origins of lichenization in chlorophyte algae.</title>
        <authorList>
            <person name="Puginier C."/>
            <person name="Libourel C."/>
            <person name="Otte J."/>
            <person name="Skaloud P."/>
            <person name="Haon M."/>
            <person name="Grisel S."/>
            <person name="Petersen M."/>
            <person name="Berrin J.G."/>
            <person name="Delaux P.M."/>
            <person name="Dal Grande F."/>
            <person name="Keller J."/>
        </authorList>
    </citation>
    <scope>NUCLEOTIDE SEQUENCE [LARGE SCALE GENOMIC DNA]</scope>
    <source>
        <strain evidence="6 7">SAG 216-7</strain>
    </source>
</reference>
<gene>
    <name evidence="6" type="ORF">WJX75_001631</name>
</gene>
<keyword evidence="7" id="KW-1185">Reference proteome</keyword>
<feature type="compositionally biased region" description="Polar residues" evidence="4">
    <location>
        <begin position="174"/>
        <end position="189"/>
    </location>
</feature>
<organism evidence="6 7">
    <name type="scientific">Coccomyxa subellipsoidea</name>
    <dbReference type="NCBI Taxonomy" id="248742"/>
    <lineage>
        <taxon>Eukaryota</taxon>
        <taxon>Viridiplantae</taxon>
        <taxon>Chlorophyta</taxon>
        <taxon>core chlorophytes</taxon>
        <taxon>Trebouxiophyceae</taxon>
        <taxon>Trebouxiophyceae incertae sedis</taxon>
        <taxon>Coccomyxaceae</taxon>
        <taxon>Coccomyxa</taxon>
    </lineage>
</organism>
<dbReference type="Proteomes" id="UP001491310">
    <property type="component" value="Unassembled WGS sequence"/>
</dbReference>
<evidence type="ECO:0000313" key="7">
    <source>
        <dbReference type="Proteomes" id="UP001491310"/>
    </source>
</evidence>
<evidence type="ECO:0000256" key="2">
    <source>
        <dbReference type="ARBA" id="ARBA00010801"/>
    </source>
</evidence>
<dbReference type="PANTHER" id="PTHR12214:SF0">
    <property type="entry name" value="LD29489P"/>
    <property type="match status" value="1"/>
</dbReference>
<evidence type="ECO:0000256" key="3">
    <source>
        <dbReference type="ARBA" id="ARBA00023242"/>
    </source>
</evidence>
<dbReference type="PANTHER" id="PTHR12214">
    <property type="entry name" value="GC-RICH SEQUENCE DNA-BINDING FACTOR"/>
    <property type="match status" value="1"/>
</dbReference>
<feature type="compositionally biased region" description="Basic and acidic residues" evidence="4">
    <location>
        <begin position="61"/>
        <end position="70"/>
    </location>
</feature>
<accession>A0ABR2YZ60</accession>
<comment type="subcellular location">
    <subcellularLocation>
        <location evidence="1">Nucleus</location>
    </subcellularLocation>
</comment>
<feature type="domain" description="GCF C-terminal" evidence="5">
    <location>
        <begin position="595"/>
        <end position="758"/>
    </location>
</feature>
<feature type="region of interest" description="Disordered" evidence="4">
    <location>
        <begin position="112"/>
        <end position="131"/>
    </location>
</feature>
<comment type="similarity">
    <text evidence="2">Belongs to the GCF family.</text>
</comment>
<keyword evidence="3" id="KW-0539">Nucleus</keyword>
<feature type="region of interest" description="Disordered" evidence="4">
    <location>
        <begin position="137"/>
        <end position="281"/>
    </location>
</feature>
<feature type="region of interest" description="Disordered" evidence="4">
    <location>
        <begin position="523"/>
        <end position="565"/>
    </location>
</feature>
<dbReference type="Pfam" id="PF07842">
    <property type="entry name" value="GCFC"/>
    <property type="match status" value="1"/>
</dbReference>
<dbReference type="EMBL" id="JALJOT010000002">
    <property type="protein sequence ID" value="KAK9917182.1"/>
    <property type="molecule type" value="Genomic_DNA"/>
</dbReference>
<proteinExistence type="inferred from homology"/>
<feature type="region of interest" description="Disordered" evidence="4">
    <location>
        <begin position="1"/>
        <end position="79"/>
    </location>
</feature>
<evidence type="ECO:0000256" key="4">
    <source>
        <dbReference type="SAM" id="MobiDB-lite"/>
    </source>
</evidence>
<feature type="compositionally biased region" description="Basic and acidic residues" evidence="4">
    <location>
        <begin position="535"/>
        <end position="544"/>
    </location>
</feature>
<dbReference type="InterPro" id="IPR028211">
    <property type="entry name" value="Ntr2"/>
</dbReference>
<feature type="region of interest" description="Disordered" evidence="4">
    <location>
        <begin position="309"/>
        <end position="332"/>
    </location>
</feature>
<protein>
    <recommendedName>
        <fullName evidence="5">GCF C-terminal domain-containing protein</fullName>
    </recommendedName>
</protein>
<evidence type="ECO:0000256" key="1">
    <source>
        <dbReference type="ARBA" id="ARBA00004123"/>
    </source>
</evidence>
<dbReference type="InterPro" id="IPR022783">
    <property type="entry name" value="GCFC_dom"/>
</dbReference>
<comment type="caution">
    <text evidence="6">The sequence shown here is derived from an EMBL/GenBank/DDBJ whole genome shotgun (WGS) entry which is preliminary data.</text>
</comment>
<evidence type="ECO:0000313" key="6">
    <source>
        <dbReference type="EMBL" id="KAK9917182.1"/>
    </source>
</evidence>
<feature type="region of interest" description="Disordered" evidence="4">
    <location>
        <begin position="443"/>
        <end position="468"/>
    </location>
</feature>